<feature type="region of interest" description="Disordered" evidence="7">
    <location>
        <begin position="370"/>
        <end position="392"/>
    </location>
</feature>
<name>A0A8H7STG8_9FUNG</name>
<evidence type="ECO:0000256" key="1">
    <source>
        <dbReference type="ARBA" id="ARBA00004123"/>
    </source>
</evidence>
<sequence length="551" mass="62570">MAAMHQFSTRPTQTQPIIPPGKITLVKTPIEKKKMNQYIEHDHSYQIALDAQYKRHLELAQTKKLEIDVANNEREMRAQSRGVLIFGKGYDGYGNGKTGFQTRILYPQEKKRKRHHYSNRLSFEKVNEQANKEETLVPVRLDVENDGYKIRDTFTWNINESTITPDQFAEITCEDLRLPVSIFVPLIATSIKDQIQDYLTTSINESTPLDDSAYKVIQEYKKQKTEHNTIQETSEINEKSAKSAKADLRTVIKLDIIVGNRILVDHFEWDITCTKNSPESFANTIATDLGLGGEFKTAIAHSIREQIHVYIKSLLLTGYEFDNEPVEVEDLKRSFLPTIYSIIRDNSNIEKFTPSLIEVTDAEIAKIEKGRTRESRRKRRGTRSRKGTVLPDREPIPTYRTILASPPDHEMTDDQFLKSMQTNDANNTLHSQRRSAVKARMNIAAEAAGVSLTSGKLSSDNNLYNPVMSVQSGVDIATRPISSKTANSLWKCVDCGCSAFVTTTIRAGPSGDKSLCNACGLYRFKYNSARPQNYTDKDMTDFQNRNSKYRA</sequence>
<organism evidence="9 10">
    <name type="scientific">Thamnidium elegans</name>
    <dbReference type="NCBI Taxonomy" id="101142"/>
    <lineage>
        <taxon>Eukaryota</taxon>
        <taxon>Fungi</taxon>
        <taxon>Fungi incertae sedis</taxon>
        <taxon>Mucoromycota</taxon>
        <taxon>Mucoromycotina</taxon>
        <taxon>Mucoromycetes</taxon>
        <taxon>Mucorales</taxon>
        <taxon>Mucorineae</taxon>
        <taxon>Mucoraceae</taxon>
        <taxon>Thamnidium</taxon>
    </lineage>
</organism>
<dbReference type="AlphaFoldDB" id="A0A8H7STG8"/>
<dbReference type="Pfam" id="PF04855">
    <property type="entry name" value="SNF5"/>
    <property type="match status" value="1"/>
</dbReference>
<comment type="subcellular location">
    <subcellularLocation>
        <location evidence="1">Nucleus</location>
    </subcellularLocation>
</comment>
<evidence type="ECO:0000256" key="3">
    <source>
        <dbReference type="ARBA" id="ARBA00023015"/>
    </source>
</evidence>
<dbReference type="Gene3D" id="3.30.50.10">
    <property type="entry name" value="Erythroid Transcription Factor GATA-1, subunit A"/>
    <property type="match status" value="1"/>
</dbReference>
<keyword evidence="6" id="KW-0862">Zinc</keyword>
<evidence type="ECO:0000256" key="6">
    <source>
        <dbReference type="PROSITE-ProRule" id="PRU00094"/>
    </source>
</evidence>
<dbReference type="InterPro" id="IPR006939">
    <property type="entry name" value="SNF5"/>
</dbReference>
<keyword evidence="10" id="KW-1185">Reference proteome</keyword>
<comment type="caution">
    <text evidence="9">The sequence shown here is derived from an EMBL/GenBank/DDBJ whole genome shotgun (WGS) entry which is preliminary data.</text>
</comment>
<dbReference type="GO" id="GO:0006338">
    <property type="term" value="P:chromatin remodeling"/>
    <property type="evidence" value="ECO:0007669"/>
    <property type="project" value="InterPro"/>
</dbReference>
<keyword evidence="4" id="KW-0804">Transcription</keyword>
<gene>
    <name evidence="9" type="ORF">INT48_000268</name>
</gene>
<dbReference type="GO" id="GO:0006355">
    <property type="term" value="P:regulation of DNA-templated transcription"/>
    <property type="evidence" value="ECO:0007669"/>
    <property type="project" value="InterPro"/>
</dbReference>
<dbReference type="Pfam" id="PF00320">
    <property type="entry name" value="GATA"/>
    <property type="match status" value="1"/>
</dbReference>
<proteinExistence type="inferred from homology"/>
<evidence type="ECO:0000313" key="10">
    <source>
        <dbReference type="Proteomes" id="UP000613177"/>
    </source>
</evidence>
<comment type="similarity">
    <text evidence="2">Belongs to the SNF5 family.</text>
</comment>
<keyword evidence="3" id="KW-0805">Transcription regulation</keyword>
<dbReference type="InterPro" id="IPR000679">
    <property type="entry name" value="Znf_GATA"/>
</dbReference>
<accession>A0A8H7STG8</accession>
<dbReference type="GO" id="GO:0000228">
    <property type="term" value="C:nuclear chromosome"/>
    <property type="evidence" value="ECO:0007669"/>
    <property type="project" value="InterPro"/>
</dbReference>
<dbReference type="SUPFAM" id="SSF57716">
    <property type="entry name" value="Glucocorticoid receptor-like (DNA-binding domain)"/>
    <property type="match status" value="1"/>
</dbReference>
<evidence type="ECO:0000256" key="4">
    <source>
        <dbReference type="ARBA" id="ARBA00023163"/>
    </source>
</evidence>
<protein>
    <recommendedName>
        <fullName evidence="8">GATA-type domain-containing protein</fullName>
    </recommendedName>
</protein>
<dbReference type="CDD" id="cd00202">
    <property type="entry name" value="ZnF_GATA"/>
    <property type="match status" value="1"/>
</dbReference>
<feature type="compositionally biased region" description="Basic residues" evidence="7">
    <location>
        <begin position="374"/>
        <end position="386"/>
    </location>
</feature>
<evidence type="ECO:0000259" key="8">
    <source>
        <dbReference type="PROSITE" id="PS50114"/>
    </source>
</evidence>
<dbReference type="EMBL" id="JAEPRE010000061">
    <property type="protein sequence ID" value="KAG2234091.1"/>
    <property type="molecule type" value="Genomic_DNA"/>
</dbReference>
<evidence type="ECO:0000256" key="2">
    <source>
        <dbReference type="ARBA" id="ARBA00010239"/>
    </source>
</evidence>
<feature type="domain" description="GATA-type" evidence="8">
    <location>
        <begin position="497"/>
        <end position="545"/>
    </location>
</feature>
<evidence type="ECO:0000313" key="9">
    <source>
        <dbReference type="EMBL" id="KAG2234091.1"/>
    </source>
</evidence>
<evidence type="ECO:0000256" key="7">
    <source>
        <dbReference type="SAM" id="MobiDB-lite"/>
    </source>
</evidence>
<dbReference type="Proteomes" id="UP000613177">
    <property type="component" value="Unassembled WGS sequence"/>
</dbReference>
<keyword evidence="6" id="KW-0479">Metal-binding</keyword>
<keyword evidence="6" id="KW-0863">Zinc-finger</keyword>
<dbReference type="PANTHER" id="PTHR10019">
    <property type="entry name" value="SNF5"/>
    <property type="match status" value="1"/>
</dbReference>
<dbReference type="GO" id="GO:0008270">
    <property type="term" value="F:zinc ion binding"/>
    <property type="evidence" value="ECO:0007669"/>
    <property type="project" value="UniProtKB-KW"/>
</dbReference>
<reference evidence="9" key="1">
    <citation type="submission" date="2021-01" db="EMBL/GenBank/DDBJ databases">
        <title>Metabolic potential, ecology and presence of endohyphal bacteria is reflected in genomic diversity of Mucoromycotina.</title>
        <authorList>
            <person name="Muszewska A."/>
            <person name="Okrasinska A."/>
            <person name="Steczkiewicz K."/>
            <person name="Drgas O."/>
            <person name="Orlowska M."/>
            <person name="Perlinska-Lenart U."/>
            <person name="Aleksandrzak-Piekarczyk T."/>
            <person name="Szatraj K."/>
            <person name="Zielenkiewicz U."/>
            <person name="Pilsyk S."/>
            <person name="Malc E."/>
            <person name="Mieczkowski P."/>
            <person name="Kruszewska J.S."/>
            <person name="Biernat P."/>
            <person name="Pawlowska J."/>
        </authorList>
    </citation>
    <scope>NUCLEOTIDE SEQUENCE</scope>
    <source>
        <strain evidence="9">WA0000018081</strain>
    </source>
</reference>
<evidence type="ECO:0000256" key="5">
    <source>
        <dbReference type="ARBA" id="ARBA00023242"/>
    </source>
</evidence>
<dbReference type="GO" id="GO:0043565">
    <property type="term" value="F:sequence-specific DNA binding"/>
    <property type="evidence" value="ECO:0007669"/>
    <property type="project" value="InterPro"/>
</dbReference>
<dbReference type="InterPro" id="IPR013088">
    <property type="entry name" value="Znf_NHR/GATA"/>
</dbReference>
<dbReference type="SMART" id="SM00401">
    <property type="entry name" value="ZnF_GATA"/>
    <property type="match status" value="1"/>
</dbReference>
<dbReference type="PROSITE" id="PS50114">
    <property type="entry name" value="GATA_ZN_FINGER_2"/>
    <property type="match status" value="1"/>
</dbReference>
<keyword evidence="5" id="KW-0539">Nucleus</keyword>